<dbReference type="InterPro" id="IPR015943">
    <property type="entry name" value="WD40/YVTN_repeat-like_dom_sf"/>
</dbReference>
<feature type="compositionally biased region" description="Basic and acidic residues" evidence="4">
    <location>
        <begin position="169"/>
        <end position="193"/>
    </location>
</feature>
<dbReference type="Pfam" id="PF08513">
    <property type="entry name" value="LisH"/>
    <property type="match status" value="1"/>
</dbReference>
<dbReference type="GO" id="GO:0003714">
    <property type="term" value="F:transcription corepressor activity"/>
    <property type="evidence" value="ECO:0007669"/>
    <property type="project" value="InterPro"/>
</dbReference>
<dbReference type="EnsemblPlants" id="Kaladp0031s0126.1.v1.1">
    <property type="protein sequence ID" value="Kaladp0031s0126.1.v1.1"/>
    <property type="gene ID" value="Kaladp0031s0126.v1.1"/>
</dbReference>
<dbReference type="SMART" id="SM00320">
    <property type="entry name" value="WD40"/>
    <property type="match status" value="7"/>
</dbReference>
<feature type="repeat" description="WD" evidence="3">
    <location>
        <begin position="545"/>
        <end position="565"/>
    </location>
</feature>
<dbReference type="CDD" id="cd00200">
    <property type="entry name" value="WD40"/>
    <property type="match status" value="1"/>
</dbReference>
<dbReference type="AlphaFoldDB" id="A0A7N0TBV3"/>
<dbReference type="Proteomes" id="UP000594263">
    <property type="component" value="Unplaced"/>
</dbReference>
<feature type="region of interest" description="Disordered" evidence="4">
    <location>
        <begin position="408"/>
        <end position="449"/>
    </location>
</feature>
<dbReference type="InterPro" id="IPR001680">
    <property type="entry name" value="WD40_rpt"/>
</dbReference>
<keyword evidence="2" id="KW-0677">Repeat</keyword>
<dbReference type="InterPro" id="IPR019775">
    <property type="entry name" value="WD40_repeat_CS"/>
</dbReference>
<feature type="compositionally biased region" description="Polar residues" evidence="4">
    <location>
        <begin position="377"/>
        <end position="393"/>
    </location>
</feature>
<evidence type="ECO:0000256" key="1">
    <source>
        <dbReference type="ARBA" id="ARBA00022574"/>
    </source>
</evidence>
<dbReference type="PROSITE" id="PS50896">
    <property type="entry name" value="LISH"/>
    <property type="match status" value="1"/>
</dbReference>
<feature type="compositionally biased region" description="Low complexity" evidence="4">
    <location>
        <begin position="438"/>
        <end position="449"/>
    </location>
</feature>
<evidence type="ECO:0000313" key="5">
    <source>
        <dbReference type="EnsemblPlants" id="Kaladp0031s0126.1.v1.1"/>
    </source>
</evidence>
<evidence type="ECO:0008006" key="7">
    <source>
        <dbReference type="Google" id="ProtNLM"/>
    </source>
</evidence>
<reference evidence="5" key="1">
    <citation type="submission" date="2021-01" db="UniProtKB">
        <authorList>
            <consortium name="EnsemblPlants"/>
        </authorList>
    </citation>
    <scope>IDENTIFICATION</scope>
</reference>
<feature type="compositionally biased region" description="Low complexity" evidence="4">
    <location>
        <begin position="420"/>
        <end position="430"/>
    </location>
</feature>
<dbReference type="PROSITE" id="PS50082">
    <property type="entry name" value="WD_REPEATS_2"/>
    <property type="match status" value="4"/>
</dbReference>
<dbReference type="PANTHER" id="PTHR44376:SF13">
    <property type="entry name" value="LISH DOMAIN-CONTAINING PROTEIN"/>
    <property type="match status" value="1"/>
</dbReference>
<proteinExistence type="predicted"/>
<protein>
    <recommendedName>
        <fullName evidence="7">Transcriptional corepressor LEUNIG</fullName>
    </recommendedName>
</protein>
<dbReference type="PANTHER" id="PTHR44376">
    <property type="entry name" value="TRANSCRIPTIONAL REGULATOR OF FILAMENTOUS GROWTH FLO8"/>
    <property type="match status" value="1"/>
</dbReference>
<dbReference type="InterPro" id="IPR020472">
    <property type="entry name" value="WD40_PAC1"/>
</dbReference>
<evidence type="ECO:0000256" key="4">
    <source>
        <dbReference type="SAM" id="MobiDB-lite"/>
    </source>
</evidence>
<dbReference type="SUPFAM" id="SSF50978">
    <property type="entry name" value="WD40 repeat-like"/>
    <property type="match status" value="1"/>
</dbReference>
<feature type="region of interest" description="Disordered" evidence="4">
    <location>
        <begin position="89"/>
        <end position="108"/>
    </location>
</feature>
<accession>A0A7N0TBV3</accession>
<dbReference type="SMART" id="SM00667">
    <property type="entry name" value="LisH"/>
    <property type="match status" value="1"/>
</dbReference>
<dbReference type="PROSITE" id="PS50294">
    <property type="entry name" value="WD_REPEATS_REGION"/>
    <property type="match status" value="3"/>
</dbReference>
<dbReference type="PRINTS" id="PR00320">
    <property type="entry name" value="GPROTEINBRPT"/>
</dbReference>
<dbReference type="InterPro" id="IPR044716">
    <property type="entry name" value="LEUNIG-like"/>
</dbReference>
<sequence>MAHPATWEADKMLDVYIYDYLLKRKLQVSAKAFVEEARVSTDPVAIDAPGGFLLEWWSVFWDIFIARTNEKRSEVAASYVETQMIKARELQQQQQHPHQKTQAQQQGNQLQMQLLLQRHAQQQQQRHQRDGTSHTGMNPVSFLDSLRRQPSGAASVLTSKINENGFGDPLRRGSMDNKSRLDETRGQSPDPKHVSSLKLDATGVQAQSGGNLQRVQNRNPPLPLLGQAMKSKMSSVPDTRNIVDGQEGSLLGAHGSNQGGNSLTLNGWPLTGLDQLRSGLQQQKSGPAYQLYLQQQLLLQAQQNMIVPAAAGLENRKMTTFLNGKNAGVGRDGHLSFIGNAISNAGSPMQASDADLLNKTMQSSQLQQLYMQHQLSAQQPRNTDPNSNPIETIVGSSLSDACLASNSQRINQQGRKRKISMSSSGPANSSGTLNSCGPSASSVPSTPPAHTAVDAISVASLSRNGDGSKASATIALEDTETLPSVQNQLADVDRSVIDGPLEDNVESLLCPDVGDSTNSRANVSEGFTFAEHQAIPVSTKLECCAFSSDGKLLATGGHDKKVVLWCTESFTMRSTLEEHTLMITDVRFSPTTPRLATSSADQTVRVWDADNPSYSLRTFTGHSAAVTSLDFHPCKDDLVYSADANGEIRCWSITNGSCKKVFQGDVAHVRFQPRHGRFFAGISEDSVSIIDAETQAIRLKLQGHKKPVRCLCWDFSGEYLATVSEDMARVWSFAPRGNGECIHELSSTRSDFRSCTFHPTYSFLLVIGGNQMLELWNMVENKMMTIPAHEEDICALAASSMSGVVASASSDGLVKLWK</sequence>
<feature type="compositionally biased region" description="Low complexity" evidence="4">
    <location>
        <begin position="91"/>
        <end position="108"/>
    </location>
</feature>
<feature type="region of interest" description="Disordered" evidence="4">
    <location>
        <begin position="117"/>
        <end position="195"/>
    </location>
</feature>
<evidence type="ECO:0000256" key="3">
    <source>
        <dbReference type="PROSITE-ProRule" id="PRU00221"/>
    </source>
</evidence>
<keyword evidence="1 3" id="KW-0853">WD repeat</keyword>
<dbReference type="InterPro" id="IPR036322">
    <property type="entry name" value="WD40_repeat_dom_sf"/>
</dbReference>
<feature type="region of interest" description="Disordered" evidence="4">
    <location>
        <begin position="374"/>
        <end position="393"/>
    </location>
</feature>
<feature type="repeat" description="WD" evidence="3">
    <location>
        <begin position="786"/>
        <end position="818"/>
    </location>
</feature>
<dbReference type="Gene3D" id="2.130.10.10">
    <property type="entry name" value="YVTN repeat-like/Quinoprotein amine dehydrogenase"/>
    <property type="match status" value="2"/>
</dbReference>
<dbReference type="InterPro" id="IPR006594">
    <property type="entry name" value="LisH"/>
</dbReference>
<feature type="repeat" description="WD" evidence="3">
    <location>
        <begin position="619"/>
        <end position="661"/>
    </location>
</feature>
<feature type="repeat" description="WD" evidence="3">
    <location>
        <begin position="576"/>
        <end position="617"/>
    </location>
</feature>
<dbReference type="PROSITE" id="PS00678">
    <property type="entry name" value="WD_REPEATS_1"/>
    <property type="match status" value="1"/>
</dbReference>
<evidence type="ECO:0000313" key="6">
    <source>
        <dbReference type="Proteomes" id="UP000594263"/>
    </source>
</evidence>
<evidence type="ECO:0000256" key="2">
    <source>
        <dbReference type="ARBA" id="ARBA00022737"/>
    </source>
</evidence>
<keyword evidence="6" id="KW-1185">Reference proteome</keyword>
<dbReference type="Gramene" id="Kaladp0031s0126.1.v1.1">
    <property type="protein sequence ID" value="Kaladp0031s0126.1.v1.1"/>
    <property type="gene ID" value="Kaladp0031s0126.v1.1"/>
</dbReference>
<name>A0A7N0TBV3_KALFE</name>
<dbReference type="Pfam" id="PF00400">
    <property type="entry name" value="WD40"/>
    <property type="match status" value="5"/>
</dbReference>
<organism evidence="5 6">
    <name type="scientific">Kalanchoe fedtschenkoi</name>
    <name type="common">Lavender scallops</name>
    <name type="synonym">South American air plant</name>
    <dbReference type="NCBI Taxonomy" id="63787"/>
    <lineage>
        <taxon>Eukaryota</taxon>
        <taxon>Viridiplantae</taxon>
        <taxon>Streptophyta</taxon>
        <taxon>Embryophyta</taxon>
        <taxon>Tracheophyta</taxon>
        <taxon>Spermatophyta</taxon>
        <taxon>Magnoliopsida</taxon>
        <taxon>eudicotyledons</taxon>
        <taxon>Gunneridae</taxon>
        <taxon>Pentapetalae</taxon>
        <taxon>Saxifragales</taxon>
        <taxon>Crassulaceae</taxon>
        <taxon>Kalanchoe</taxon>
    </lineage>
</organism>